<evidence type="ECO:0000256" key="4">
    <source>
        <dbReference type="ARBA" id="ARBA00011062"/>
    </source>
</evidence>
<dbReference type="STRING" id="1162668.LFE_1131"/>
<dbReference type="Gene3D" id="3.40.1210.10">
    <property type="entry name" value="Survival protein SurE-like phosphatase/nucleotidase"/>
    <property type="match status" value="1"/>
</dbReference>
<evidence type="ECO:0000256" key="2">
    <source>
        <dbReference type="ARBA" id="ARBA00001946"/>
    </source>
</evidence>
<comment type="function">
    <text evidence="9">Nucleotidase that shows phosphatase activity on nucleoside 5'-monophosphates.</text>
</comment>
<keyword evidence="12" id="KW-1185">Reference proteome</keyword>
<feature type="domain" description="Survival protein SurE-like phosphatase/nucleotidase" evidence="10">
    <location>
        <begin position="10"/>
        <end position="193"/>
    </location>
</feature>
<gene>
    <name evidence="9" type="primary">surE</name>
    <name evidence="11" type="ordered locus">LFE_1131</name>
</gene>
<dbReference type="OrthoDB" id="9780815at2"/>
<dbReference type="PANTHER" id="PTHR30457">
    <property type="entry name" value="5'-NUCLEOTIDASE SURE"/>
    <property type="match status" value="1"/>
</dbReference>
<dbReference type="KEGG" id="lfc:LFE_1131"/>
<evidence type="ECO:0000313" key="12">
    <source>
        <dbReference type="Proteomes" id="UP000007382"/>
    </source>
</evidence>
<evidence type="ECO:0000256" key="3">
    <source>
        <dbReference type="ARBA" id="ARBA00004496"/>
    </source>
</evidence>
<dbReference type="NCBIfam" id="NF001490">
    <property type="entry name" value="PRK00346.1-4"/>
    <property type="match status" value="1"/>
</dbReference>
<feature type="binding site" evidence="9">
    <location>
        <position position="15"/>
    </location>
    <ligand>
        <name>a divalent metal cation</name>
        <dbReference type="ChEBI" id="CHEBI:60240"/>
    </ligand>
</feature>
<dbReference type="NCBIfam" id="TIGR00087">
    <property type="entry name" value="surE"/>
    <property type="match status" value="1"/>
</dbReference>
<proteinExistence type="inferred from homology"/>
<evidence type="ECO:0000256" key="8">
    <source>
        <dbReference type="ARBA" id="ARBA00022801"/>
    </source>
</evidence>
<dbReference type="Pfam" id="PF01975">
    <property type="entry name" value="SurE"/>
    <property type="match status" value="1"/>
</dbReference>
<dbReference type="Proteomes" id="UP000007382">
    <property type="component" value="Chromosome"/>
</dbReference>
<evidence type="ECO:0000259" key="10">
    <source>
        <dbReference type="Pfam" id="PF01975"/>
    </source>
</evidence>
<dbReference type="GO" id="GO:0004309">
    <property type="term" value="F:exopolyphosphatase activity"/>
    <property type="evidence" value="ECO:0007669"/>
    <property type="project" value="TreeGrafter"/>
</dbReference>
<dbReference type="EMBL" id="AP012342">
    <property type="protein sequence ID" value="BAM06822.1"/>
    <property type="molecule type" value="Genomic_DNA"/>
</dbReference>
<dbReference type="InterPro" id="IPR036523">
    <property type="entry name" value="SurE-like_sf"/>
</dbReference>
<reference evidence="11 12" key="1">
    <citation type="journal article" date="2012" name="J. Bacteriol.">
        <title>Complete Genome Sequence of Leptospirillum ferrooxidans Strain C2-3, Isolated from a Fresh Volcanic Ash Deposit on the Island of Miyake, Japan.</title>
        <authorList>
            <person name="Fujimura R."/>
            <person name="Sato Y."/>
            <person name="Nishizawa T."/>
            <person name="Oshima K."/>
            <person name="Kim S.-W."/>
            <person name="Hattori M."/>
            <person name="Kamijo T."/>
            <person name="Ohta H."/>
        </authorList>
    </citation>
    <scope>NUCLEOTIDE SEQUENCE [LARGE SCALE GENOMIC DNA]</scope>
    <source>
        <strain evidence="11 12">C2-3</strain>
    </source>
</reference>
<reference evidence="12" key="2">
    <citation type="submission" date="2012-03" db="EMBL/GenBank/DDBJ databases">
        <title>The complete genome sequence of the pioneer microbe on fresh volcanic deposit, Leptospirillum ferrooxidans strain C2-3.</title>
        <authorList>
            <person name="Fujimura R."/>
            <person name="Sato Y."/>
            <person name="Nishizawa T."/>
            <person name="Nanba K."/>
            <person name="Oshima K."/>
            <person name="Hattori M."/>
            <person name="Kamijo T."/>
            <person name="Ohta H."/>
        </authorList>
    </citation>
    <scope>NUCLEOTIDE SEQUENCE [LARGE SCALE GENOMIC DNA]</scope>
    <source>
        <strain evidence="12">C2-3</strain>
    </source>
</reference>
<feature type="binding site" evidence="9">
    <location>
        <position position="46"/>
    </location>
    <ligand>
        <name>a divalent metal cation</name>
        <dbReference type="ChEBI" id="CHEBI:60240"/>
    </ligand>
</feature>
<dbReference type="PATRIC" id="fig|1162668.3.peg.1312"/>
<comment type="subcellular location">
    <subcellularLocation>
        <location evidence="3 9">Cytoplasm</location>
    </subcellularLocation>
</comment>
<keyword evidence="7 9" id="KW-0547">Nucleotide-binding</keyword>
<evidence type="ECO:0000256" key="1">
    <source>
        <dbReference type="ARBA" id="ARBA00000815"/>
    </source>
</evidence>
<dbReference type="GO" id="GO:0000166">
    <property type="term" value="F:nucleotide binding"/>
    <property type="evidence" value="ECO:0007669"/>
    <property type="project" value="UniProtKB-KW"/>
</dbReference>
<dbReference type="RefSeq" id="WP_014449312.1">
    <property type="nucleotide sequence ID" value="NC_017094.1"/>
</dbReference>
<comment type="cofactor">
    <cofactor evidence="2">
        <name>Mg(2+)</name>
        <dbReference type="ChEBI" id="CHEBI:18420"/>
    </cofactor>
</comment>
<dbReference type="eggNOG" id="COG0496">
    <property type="taxonomic scope" value="Bacteria"/>
</dbReference>
<dbReference type="AlphaFoldDB" id="I0INH3"/>
<keyword evidence="5 9" id="KW-0963">Cytoplasm</keyword>
<dbReference type="EC" id="3.1.3.5" evidence="9"/>
<protein>
    <recommendedName>
        <fullName evidence="9">5'-nucleotidase SurE</fullName>
        <ecNumber evidence="9">3.1.3.5</ecNumber>
    </recommendedName>
    <alternativeName>
        <fullName evidence="9">Nucleoside 5'-monophosphate phosphohydrolase</fullName>
    </alternativeName>
</protein>
<comment type="catalytic activity">
    <reaction evidence="1 9">
        <text>a ribonucleoside 5'-phosphate + H2O = a ribonucleoside + phosphate</text>
        <dbReference type="Rhea" id="RHEA:12484"/>
        <dbReference type="ChEBI" id="CHEBI:15377"/>
        <dbReference type="ChEBI" id="CHEBI:18254"/>
        <dbReference type="ChEBI" id="CHEBI:43474"/>
        <dbReference type="ChEBI" id="CHEBI:58043"/>
        <dbReference type="EC" id="3.1.3.5"/>
    </reaction>
</comment>
<organism evidence="11 12">
    <name type="scientific">Leptospirillum ferrooxidans (strain C2-3)</name>
    <dbReference type="NCBI Taxonomy" id="1162668"/>
    <lineage>
        <taxon>Bacteria</taxon>
        <taxon>Pseudomonadati</taxon>
        <taxon>Nitrospirota</taxon>
        <taxon>Nitrospiria</taxon>
        <taxon>Nitrospirales</taxon>
        <taxon>Nitrospiraceae</taxon>
        <taxon>Leptospirillum</taxon>
    </lineage>
</organism>
<evidence type="ECO:0000313" key="11">
    <source>
        <dbReference type="EMBL" id="BAM06822.1"/>
    </source>
</evidence>
<dbReference type="GO" id="GO:0046872">
    <property type="term" value="F:metal ion binding"/>
    <property type="evidence" value="ECO:0007669"/>
    <property type="project" value="UniProtKB-UniRule"/>
</dbReference>
<dbReference type="InterPro" id="IPR002828">
    <property type="entry name" value="SurE-like_Pase/nucleotidase"/>
</dbReference>
<dbReference type="GO" id="GO:0008253">
    <property type="term" value="F:5'-nucleotidase activity"/>
    <property type="evidence" value="ECO:0007669"/>
    <property type="project" value="UniProtKB-UniRule"/>
</dbReference>
<keyword evidence="8 9" id="KW-0378">Hydrolase</keyword>
<evidence type="ECO:0000256" key="9">
    <source>
        <dbReference type="HAMAP-Rule" id="MF_00060"/>
    </source>
</evidence>
<feature type="binding site" evidence="9">
    <location>
        <position position="98"/>
    </location>
    <ligand>
        <name>a divalent metal cation</name>
        <dbReference type="ChEBI" id="CHEBI:60240"/>
    </ligand>
</feature>
<dbReference type="FunFam" id="3.40.1210.10:FF:000001">
    <property type="entry name" value="5'/3'-nucleotidase SurE"/>
    <property type="match status" value="1"/>
</dbReference>
<evidence type="ECO:0000256" key="5">
    <source>
        <dbReference type="ARBA" id="ARBA00022490"/>
    </source>
</evidence>
<dbReference type="GO" id="GO:0005737">
    <property type="term" value="C:cytoplasm"/>
    <property type="evidence" value="ECO:0007669"/>
    <property type="project" value="UniProtKB-SubCell"/>
</dbReference>
<dbReference type="PANTHER" id="PTHR30457:SF12">
    <property type="entry name" value="5'_3'-NUCLEOTIDASE SURE"/>
    <property type="match status" value="1"/>
</dbReference>
<accession>I0INH3</accession>
<evidence type="ECO:0000256" key="6">
    <source>
        <dbReference type="ARBA" id="ARBA00022723"/>
    </source>
</evidence>
<sequence length="282" mass="30955">MNFSNKEPLILISNDDGIDSDGIRVLEEAAEGFGQIVVVAPDQERSAASHALTLHQPLRYTKRRENHYAVNGTPTDCINLARFVILPRKPDLVLSGINHGCNLADDVTYSGTVSAAFEGSLLGSLSMAFSLESPEADGMPFQLDTALHVARYLIGRILENPGDPQVLYSVNIPNRTKENLSGVRVTHLGKRILNENNIIRKQDPRGRPYFWIGLNSRDYEPDPHSDLHAIDHGFVSITPLHLDLTHFPSMGRISDWEKDGSITGGTSPHFGIQGATLGKSDL</sequence>
<dbReference type="SUPFAM" id="SSF64167">
    <property type="entry name" value="SurE-like"/>
    <property type="match status" value="1"/>
</dbReference>
<feature type="binding site" evidence="9">
    <location>
        <position position="16"/>
    </location>
    <ligand>
        <name>a divalent metal cation</name>
        <dbReference type="ChEBI" id="CHEBI:60240"/>
    </ligand>
</feature>
<name>I0INH3_LEPFC</name>
<dbReference type="GO" id="GO:0008254">
    <property type="term" value="F:3'-nucleotidase activity"/>
    <property type="evidence" value="ECO:0007669"/>
    <property type="project" value="TreeGrafter"/>
</dbReference>
<evidence type="ECO:0000256" key="7">
    <source>
        <dbReference type="ARBA" id="ARBA00022741"/>
    </source>
</evidence>
<keyword evidence="6 9" id="KW-0479">Metal-binding</keyword>
<dbReference type="HAMAP" id="MF_00060">
    <property type="entry name" value="SurE"/>
    <property type="match status" value="1"/>
</dbReference>
<dbReference type="InterPro" id="IPR030048">
    <property type="entry name" value="SurE"/>
</dbReference>
<comment type="cofactor">
    <cofactor evidence="9">
        <name>a divalent metal cation</name>
        <dbReference type="ChEBI" id="CHEBI:60240"/>
    </cofactor>
    <text evidence="9">Binds 1 divalent metal cation per subunit.</text>
</comment>
<comment type="similarity">
    <text evidence="4 9">Belongs to the SurE nucleotidase family.</text>
</comment>
<dbReference type="HOGENOM" id="CLU_045192_1_2_0"/>